<evidence type="ECO:0000259" key="9">
    <source>
        <dbReference type="PROSITE" id="PS50240"/>
    </source>
</evidence>
<dbReference type="PROSITE" id="PS00135">
    <property type="entry name" value="TRYPSIN_SER"/>
    <property type="match status" value="1"/>
</dbReference>
<dbReference type="InterPro" id="IPR018114">
    <property type="entry name" value="TRYPSIN_HIS"/>
</dbReference>
<accession>A0A3B3RHK3</accession>
<dbReference type="FunFam" id="2.40.10.10:FF:000057">
    <property type="entry name" value="Zgc:100868"/>
    <property type="match status" value="1"/>
</dbReference>
<keyword evidence="5" id="KW-1015">Disulfide bond</keyword>
<keyword evidence="11" id="KW-1185">Reference proteome</keyword>
<reference evidence="10" key="2">
    <citation type="submission" date="2025-09" db="UniProtKB">
        <authorList>
            <consortium name="Ensembl"/>
        </authorList>
    </citation>
    <scope>IDENTIFICATION</scope>
</reference>
<dbReference type="InterPro" id="IPR001254">
    <property type="entry name" value="Trypsin_dom"/>
</dbReference>
<keyword evidence="1 7" id="KW-0645">Protease</keyword>
<evidence type="ECO:0000256" key="2">
    <source>
        <dbReference type="ARBA" id="ARBA00022729"/>
    </source>
</evidence>
<evidence type="ECO:0000313" key="11">
    <source>
        <dbReference type="Proteomes" id="UP000261540"/>
    </source>
</evidence>
<feature type="domain" description="Peptidase S1" evidence="9">
    <location>
        <begin position="23"/>
        <end position="256"/>
    </location>
</feature>
<evidence type="ECO:0000256" key="5">
    <source>
        <dbReference type="ARBA" id="ARBA00023157"/>
    </source>
</evidence>
<feature type="signal peptide" evidence="8">
    <location>
        <begin position="1"/>
        <end position="26"/>
    </location>
</feature>
<dbReference type="GeneTree" id="ENSGT00940000163852"/>
<name>A0A3B3RHK3_9TELE</name>
<keyword evidence="6" id="KW-0325">Glycoprotein</keyword>
<dbReference type="GO" id="GO:0006508">
    <property type="term" value="P:proteolysis"/>
    <property type="evidence" value="ECO:0007669"/>
    <property type="project" value="UniProtKB-KW"/>
</dbReference>
<evidence type="ECO:0000256" key="1">
    <source>
        <dbReference type="ARBA" id="ARBA00022670"/>
    </source>
</evidence>
<dbReference type="CDD" id="cd00190">
    <property type="entry name" value="Tryp_SPc"/>
    <property type="match status" value="1"/>
</dbReference>
<organism evidence="10 11">
    <name type="scientific">Paramormyrops kingsleyae</name>
    <dbReference type="NCBI Taxonomy" id="1676925"/>
    <lineage>
        <taxon>Eukaryota</taxon>
        <taxon>Metazoa</taxon>
        <taxon>Chordata</taxon>
        <taxon>Craniata</taxon>
        <taxon>Vertebrata</taxon>
        <taxon>Euteleostomi</taxon>
        <taxon>Actinopterygii</taxon>
        <taxon>Neopterygii</taxon>
        <taxon>Teleostei</taxon>
        <taxon>Osteoglossocephala</taxon>
        <taxon>Osteoglossomorpha</taxon>
        <taxon>Osteoglossiformes</taxon>
        <taxon>Mormyridae</taxon>
        <taxon>Paramormyrops</taxon>
    </lineage>
</organism>
<dbReference type="STRING" id="1676925.ENSPKIP00000018092"/>
<evidence type="ECO:0000256" key="7">
    <source>
        <dbReference type="RuleBase" id="RU363034"/>
    </source>
</evidence>
<protein>
    <recommendedName>
        <fullName evidence="9">Peptidase S1 domain-containing protein</fullName>
    </recommendedName>
</protein>
<reference evidence="10" key="1">
    <citation type="submission" date="2025-08" db="UniProtKB">
        <authorList>
            <consortium name="Ensembl"/>
        </authorList>
    </citation>
    <scope>IDENTIFICATION</scope>
</reference>
<keyword evidence="2 8" id="KW-0732">Signal</keyword>
<dbReference type="InterPro" id="IPR009003">
    <property type="entry name" value="Peptidase_S1_PA"/>
</dbReference>
<dbReference type="Gene3D" id="2.40.10.10">
    <property type="entry name" value="Trypsin-like serine proteases"/>
    <property type="match status" value="2"/>
</dbReference>
<dbReference type="PANTHER" id="PTHR24253:SF144">
    <property type="entry name" value="CHYMOTRYPSIN-LIKE PROTEASE CTRL-1-RELATED"/>
    <property type="match status" value="1"/>
</dbReference>
<dbReference type="GO" id="GO:0004252">
    <property type="term" value="F:serine-type endopeptidase activity"/>
    <property type="evidence" value="ECO:0007669"/>
    <property type="project" value="InterPro"/>
</dbReference>
<dbReference type="Proteomes" id="UP000261540">
    <property type="component" value="Unplaced"/>
</dbReference>
<dbReference type="Pfam" id="PF00089">
    <property type="entry name" value="Trypsin"/>
    <property type="match status" value="1"/>
</dbReference>
<dbReference type="AlphaFoldDB" id="A0A3B3RHK3"/>
<evidence type="ECO:0000256" key="4">
    <source>
        <dbReference type="ARBA" id="ARBA00022825"/>
    </source>
</evidence>
<keyword evidence="4 7" id="KW-0720">Serine protease</keyword>
<proteinExistence type="predicted"/>
<sequence length="308" mass="32943">MITMKIRALITQLVLRALPSLRIVGGQNAPVGNWPWQASLRSYGQHVCGGSLINDMWVLTAAHCVTSTNTNGWSIYLGLQNQSSSISNEQVRTPSLIIIHPQYNSITHDNDLALLKLSSNVNFTDYIQPVCLAASNSTFYTGTETWVTGWGNVRPGVSLSSPGILQEVQVPIVGNNKCNCLYGQGTITANMMCAGLLAGGKDSCQGDSGGPLVVKQGSAWIQAGIVSFGKSCAQPNYPGVYTRVSRYQAWINSTISTNQPGFVTFTSSGTNSDSCSSFPSITSIPTTATTTAKRECLMLPISNFPFCP</sequence>
<dbReference type="InterPro" id="IPR001314">
    <property type="entry name" value="Peptidase_S1A"/>
</dbReference>
<evidence type="ECO:0000313" key="10">
    <source>
        <dbReference type="Ensembl" id="ENSPKIP00000018092.1"/>
    </source>
</evidence>
<feature type="chain" id="PRO_5017295358" description="Peptidase S1 domain-containing protein" evidence="8">
    <location>
        <begin position="27"/>
        <end position="308"/>
    </location>
</feature>
<evidence type="ECO:0000256" key="6">
    <source>
        <dbReference type="ARBA" id="ARBA00023180"/>
    </source>
</evidence>
<evidence type="ECO:0000256" key="3">
    <source>
        <dbReference type="ARBA" id="ARBA00022801"/>
    </source>
</evidence>
<dbReference type="PANTHER" id="PTHR24253">
    <property type="entry name" value="TRANSMEMBRANE PROTEASE SERINE"/>
    <property type="match status" value="1"/>
</dbReference>
<dbReference type="SMART" id="SM00020">
    <property type="entry name" value="Tryp_SPc"/>
    <property type="match status" value="1"/>
</dbReference>
<dbReference type="SUPFAM" id="SSF50494">
    <property type="entry name" value="Trypsin-like serine proteases"/>
    <property type="match status" value="1"/>
</dbReference>
<dbReference type="InterPro" id="IPR043504">
    <property type="entry name" value="Peptidase_S1_PA_chymotrypsin"/>
</dbReference>
<dbReference type="InterPro" id="IPR033116">
    <property type="entry name" value="TRYPSIN_SER"/>
</dbReference>
<dbReference type="Ensembl" id="ENSPKIT00000042619.1">
    <property type="protein sequence ID" value="ENSPKIP00000018092.1"/>
    <property type="gene ID" value="ENSPKIG00000003777.1"/>
</dbReference>
<evidence type="ECO:0000256" key="8">
    <source>
        <dbReference type="SAM" id="SignalP"/>
    </source>
</evidence>
<dbReference type="PRINTS" id="PR00722">
    <property type="entry name" value="CHYMOTRYPSIN"/>
</dbReference>
<dbReference type="PROSITE" id="PS00134">
    <property type="entry name" value="TRYPSIN_HIS"/>
    <property type="match status" value="1"/>
</dbReference>
<keyword evidence="3 7" id="KW-0378">Hydrolase</keyword>
<dbReference type="PROSITE" id="PS50240">
    <property type="entry name" value="TRYPSIN_DOM"/>
    <property type="match status" value="1"/>
</dbReference>